<dbReference type="PROSITE" id="PS50088">
    <property type="entry name" value="ANK_REPEAT"/>
    <property type="match status" value="1"/>
</dbReference>
<feature type="region of interest" description="Disordered" evidence="3">
    <location>
        <begin position="214"/>
        <end position="241"/>
    </location>
</feature>
<dbReference type="PANTHER" id="PTHR31082">
    <property type="entry name" value="PHEROMONE-REGULATED MEMBRANE PROTEIN 10"/>
    <property type="match status" value="1"/>
</dbReference>
<dbReference type="PROSITE" id="PS50297">
    <property type="entry name" value="ANK_REP_REGION"/>
    <property type="match status" value="1"/>
</dbReference>
<feature type="compositionally biased region" description="Low complexity" evidence="3">
    <location>
        <begin position="268"/>
        <end position="280"/>
    </location>
</feature>
<evidence type="ECO:0000256" key="3">
    <source>
        <dbReference type="SAM" id="MobiDB-lite"/>
    </source>
</evidence>
<feature type="region of interest" description="Disordered" evidence="3">
    <location>
        <begin position="1"/>
        <end position="193"/>
    </location>
</feature>
<organism evidence="6 7">
    <name type="scientific">Monosporascus cannonballus</name>
    <dbReference type="NCBI Taxonomy" id="155416"/>
    <lineage>
        <taxon>Eukaryota</taxon>
        <taxon>Fungi</taxon>
        <taxon>Dikarya</taxon>
        <taxon>Ascomycota</taxon>
        <taxon>Pezizomycotina</taxon>
        <taxon>Sordariomycetes</taxon>
        <taxon>Xylariomycetidae</taxon>
        <taxon>Xylariales</taxon>
        <taxon>Xylariales incertae sedis</taxon>
        <taxon>Monosporascus</taxon>
    </lineage>
</organism>
<evidence type="ECO:0000256" key="2">
    <source>
        <dbReference type="PROSITE-ProRule" id="PRU00023"/>
    </source>
</evidence>
<dbReference type="Pfam" id="PF00023">
    <property type="entry name" value="Ank"/>
    <property type="match status" value="1"/>
</dbReference>
<feature type="transmembrane region" description="Helical" evidence="4">
    <location>
        <begin position="699"/>
        <end position="721"/>
    </location>
</feature>
<evidence type="ECO:0000313" key="6">
    <source>
        <dbReference type="EMBL" id="RYO94882.1"/>
    </source>
</evidence>
<feature type="transmembrane region" description="Helical" evidence="4">
    <location>
        <begin position="741"/>
        <end position="768"/>
    </location>
</feature>
<keyword evidence="4" id="KW-0472">Membrane</keyword>
<dbReference type="InterPro" id="IPR002110">
    <property type="entry name" value="Ankyrin_rpt"/>
</dbReference>
<feature type="compositionally biased region" description="Low complexity" evidence="3">
    <location>
        <begin position="134"/>
        <end position="146"/>
    </location>
</feature>
<keyword evidence="7" id="KW-1185">Reference proteome</keyword>
<dbReference type="PANTHER" id="PTHR31082:SF4">
    <property type="entry name" value="PHEROMONE-REGULATED MEMBRANE PROTEIN 10"/>
    <property type="match status" value="1"/>
</dbReference>
<keyword evidence="2" id="KW-0040">ANK repeat</keyword>
<feature type="domain" description="Threonine/serine exporter-like N-terminal" evidence="5">
    <location>
        <begin position="363"/>
        <end position="604"/>
    </location>
</feature>
<feature type="transmembrane region" description="Helical" evidence="4">
    <location>
        <begin position="494"/>
        <end position="511"/>
    </location>
</feature>
<feature type="transmembrane region" description="Helical" evidence="4">
    <location>
        <begin position="625"/>
        <end position="642"/>
    </location>
</feature>
<dbReference type="InterPro" id="IPR010619">
    <property type="entry name" value="ThrE-like_N"/>
</dbReference>
<dbReference type="Gene3D" id="1.25.40.20">
    <property type="entry name" value="Ankyrin repeat-containing domain"/>
    <property type="match status" value="1"/>
</dbReference>
<feature type="transmembrane region" description="Helical" evidence="4">
    <location>
        <begin position="467"/>
        <end position="488"/>
    </location>
</feature>
<sequence length="969" mass="105985">MYSSHYHTSSYYQEAMAPSSPDLSYELGELTQARADAETSTDSPGANAPSPPLLSSAVRTERQRVRFNSSAAERLPRDRSASKDREGQPGSSGVRKPRPALTRNPASYNSVLDDVHNIPLSPEKEKSAAEAARRAQALAADAQQESETMDNGDPGPNDSSGRWSPESEPVTEASYTGEPFNHGYQPPELGGTQQHALNTSEARELLQAHWHYPGHHIDSIPDDNAAGKTESDEDPAPRASRGGVFYNILQAYRYSAYDSQEQHKVETPRTPGTPKTPGTPTRRKWYDQPEKDYRSQETLARLVGASAKLANPNDNNVELKERKKSPKSRKMGGGRVMSMIRLRQEEEAKITVHIADILQRQKYLIKMCRALMLFGAPTHRLEEYLDMSAKMLEVDSQFLYIPGCMIISFDDPLTHTTEVKIVRTAQGVNLGKLKDVHTIYKEVLHDVISLDEALSRLDAVIKSKDNYSVWLCVLMYGLASTAVSTFFGARLIDMPVIFVLGSLLGVLQLVIAPMSKTYYTVFEVSAAILMTFISRAIASIRGGGLFCFSALTQSAIVMILPGWLVLSSALELQSKAIVPGSIRMVFAIIYSLFLGYGITVGTALYGAIDSNATTEISCRDPMSPYWSFLLVPLYVFFTTFTIQAKWTQMPVMILVAQAGYVVSFYANRKFAASAQIASTFGALTIGVLANLYSRVRHGVAAAVLLPAVYVQLPGSLAASGAIVSGLQTATSLKESAGLNGIVFNVAASMIQIAIGITVGLFMSALVIYPMGKRRSGLWTLQCTISGLSLDILYYISGFLDVADLFRLSSASRDLWSMLLFRRATAEVHWMLAATTFGPRLFRHVSSLHAAIERWRPLPVIETILRAYRAVDPALVHGCPPPGHSYHPPLHLAALRNRFDVVGALLVHGADVDVRESGIWTGCRCRPVAGVRCGTPGCATGNTLDVARHAGNVEMAPFLLERGIEDLGRD</sequence>
<feature type="compositionally biased region" description="Low complexity" evidence="3">
    <location>
        <begin position="1"/>
        <end position="12"/>
    </location>
</feature>
<keyword evidence="4" id="KW-1133">Transmembrane helix</keyword>
<evidence type="ECO:0000256" key="1">
    <source>
        <dbReference type="ARBA" id="ARBA00034125"/>
    </source>
</evidence>
<dbReference type="Pfam" id="PF06738">
    <property type="entry name" value="ThrE"/>
    <property type="match status" value="1"/>
</dbReference>
<evidence type="ECO:0000256" key="4">
    <source>
        <dbReference type="SAM" id="Phobius"/>
    </source>
</evidence>
<feature type="compositionally biased region" description="Basic and acidic residues" evidence="3">
    <location>
        <begin position="122"/>
        <end position="133"/>
    </location>
</feature>
<dbReference type="EMBL" id="QJNS01000006">
    <property type="protein sequence ID" value="RYO94882.1"/>
    <property type="molecule type" value="Genomic_DNA"/>
</dbReference>
<evidence type="ECO:0000259" key="5">
    <source>
        <dbReference type="Pfam" id="PF06738"/>
    </source>
</evidence>
<feature type="repeat" description="ANK" evidence="2">
    <location>
        <begin position="884"/>
        <end position="916"/>
    </location>
</feature>
<proteinExistence type="inferred from homology"/>
<feature type="transmembrane region" description="Helical" evidence="4">
    <location>
        <begin position="518"/>
        <end position="538"/>
    </location>
</feature>
<protein>
    <recommendedName>
        <fullName evidence="5">Threonine/serine exporter-like N-terminal domain-containing protein</fullName>
    </recommendedName>
</protein>
<feature type="transmembrane region" description="Helical" evidence="4">
    <location>
        <begin position="672"/>
        <end position="692"/>
    </location>
</feature>
<feature type="compositionally biased region" description="Basic and acidic residues" evidence="3">
    <location>
        <begin position="74"/>
        <end position="87"/>
    </location>
</feature>
<reference evidence="6 7" key="1">
    <citation type="submission" date="2018-06" db="EMBL/GenBank/DDBJ databases">
        <title>Complete Genomes of Monosporascus.</title>
        <authorList>
            <person name="Robinson A.J."/>
            <person name="Natvig D.O."/>
        </authorList>
    </citation>
    <scope>NUCLEOTIDE SEQUENCE [LARGE SCALE GENOMIC DNA]</scope>
    <source>
        <strain evidence="6 7">CBS 609.92</strain>
    </source>
</reference>
<dbReference type="InterPro" id="IPR051361">
    <property type="entry name" value="ThrE/Ser_Exporter"/>
</dbReference>
<feature type="transmembrane region" description="Helical" evidence="4">
    <location>
        <begin position="584"/>
        <end position="605"/>
    </location>
</feature>
<comment type="similarity">
    <text evidence="1">Belongs to the ThrE exporter (TC 2.A.79) family.</text>
</comment>
<evidence type="ECO:0000313" key="7">
    <source>
        <dbReference type="Proteomes" id="UP000294003"/>
    </source>
</evidence>
<comment type="caution">
    <text evidence="6">The sequence shown here is derived from an EMBL/GenBank/DDBJ whole genome shotgun (WGS) entry which is preliminary data.</text>
</comment>
<gene>
    <name evidence="6" type="ORF">DL762_000316</name>
</gene>
<dbReference type="SUPFAM" id="SSF48403">
    <property type="entry name" value="Ankyrin repeat"/>
    <property type="match status" value="1"/>
</dbReference>
<dbReference type="InterPro" id="IPR036770">
    <property type="entry name" value="Ankyrin_rpt-contain_sf"/>
</dbReference>
<name>A0ABY0HNA5_9PEZI</name>
<accession>A0ABY0HNA5</accession>
<keyword evidence="4" id="KW-0812">Transmembrane</keyword>
<feature type="region of interest" description="Disordered" evidence="3">
    <location>
        <begin position="259"/>
        <end position="290"/>
    </location>
</feature>
<feature type="transmembrane region" description="Helical" evidence="4">
    <location>
        <begin position="550"/>
        <end position="572"/>
    </location>
</feature>
<dbReference type="Proteomes" id="UP000294003">
    <property type="component" value="Unassembled WGS sequence"/>
</dbReference>